<evidence type="ECO:0000313" key="2">
    <source>
        <dbReference type="EMBL" id="KND03439.1"/>
    </source>
</evidence>
<accession>A0A0L0HRD3</accession>
<feature type="compositionally biased region" description="Acidic residues" evidence="1">
    <location>
        <begin position="720"/>
        <end position="734"/>
    </location>
</feature>
<dbReference type="GeneID" id="27684621"/>
<name>A0A0L0HRD3_SPIPD</name>
<dbReference type="RefSeq" id="XP_016611478.1">
    <property type="nucleotide sequence ID" value="XM_016749250.1"/>
</dbReference>
<sequence length="1790" mass="186375">MARARPFPSSKTLTGSDDAVFDSVNVEDDVVVNTPNSIAPGLTLRRFTTAGRDALSHVKRGTVIFNTDTNRVEVWTGTLWWSAAGKIVKDILATAPITQVFDEPNETTTVGLAFDELTLKVDEDTGELYADFDGLVKGVTAQDPLEAQRTGDNIDLSLNIDELTLKVDDTTKVLYADFDGLVKQVSSSTPLETQRTGDNIAISLNIDDDTLKVDDATNELYADFGGLVKGVTANPPLDAVRAGDTIDISLDTDPATLFVDINNQLTVVRTANALDPPLQYYETTPGESSTTHVRLRSKTPFKVDQEQLALDLHKSLKVNDDGKLETNITNILKPLGALRSTSGLTELSALLPGDLLDLGFSTLTDLFTFLGDTDITVLRLMASNDFTQTNGQLEMKTHGNGRIPYFGVFNGLQSRPNFTYNETFNRLDLDDVQLASRFSFSPSQDNYAVTKGFLAQFIQAKQAGGIDVSAEVNGRRELSVRCAASLQIDSNNNVAVNPSPLVDGSTIRIVEDKIASGLNFQPINGLQVRSGTNNDIQLALQVEGALEMVEVNKIRDTRTFTRGLFENSDHEVLLDLYAEGGLVIETNSDTVTVKDILTASNGVTRVENEFRGAYSGSDGVAVDGDTIKGVYTGSNGVTVNGGNIEGSYTGTNGVTVSGSSIQGAYTGSSGVSVVGSNIQGSYTGTNGITVLGGVIQGYIPGPGITITGNVISATGVKTADDDDTEENNDEDVTEQADGSSNTVSVSGPAAAVAPISGGLLGPVSPAPGTGLVPALFGPAVAAAGWIAVFGYAHRRKQEEDENGAPVVDGEGNPVWETDGDGNYVLVPNSQVVIAASDYGDDTGGCTRLLFDTPPCASTNLDLIEAEQAVNFDYLRRYVSTKFPGLVTPYLQATTTALTNYVDTGLATKQPTGDYATNTALTSGLAGKQPLHVNLTSLSNTAPSLDVNTFTLGGTPLNSQRTFLVKNKSTGTGASSFIGFENDTALGSYLLFNSSTNTSGVGANGLRLRNDAGKIQIQSKGGKGLTIAETTGNMTLDGNIQSTQLLAISATNSYAEVALGDGTNMATLFKNGSARSADGGVNTLTLRNDTGTTRVQATGGKGMTIAPTTGNATFDGTIAATGTASAEGGKQLATREYVDTGLATKQAVGDYATNTALTNGLATRQPLNTNLTGLSGATPTLTGDLTVTGTVTAEGSKQVATQEYVDLAGDGVIVTLNPDYPLPLATRQYVDVAVATKQDAGDYATNSALTNGLATKQDAGDYATNTALANGLATKQPTGDYATNSALTSGLAGKQPLNTNLTNLSGATPTLPKLEVGAGDTSTFYGDVAFYGQVLLDGTDPLVGTDYVVTALATKQPLNTNLTSLSGANPSLPKLDVGSGSTSRFYGDVEFYGQMLQDGVDPLVALSYVDSSLAGKQPLNTNLTALSSTTPTLDVNFYTLGSTSVNGQRTFLVKNKSNGTSATTFIGFENDTAIGAYLLFNSSTNTGGAGTNGLMLQNGAGKIKIQSKGGKGLTIAETTGATVFDGNTQVISASNSYAEVALGDGTNFATLFKNGSARSADGGVNTLTLRNDTGNTRIQATGAKGLTIAATTGNISLDSTTASTSTSTGAFVVPGGVGVGGALYAGGNLYMSGTNIVATQAWVNSVNSGKIVKRVIGATDTTNGSGLFVNSSSSVFFAVPTTGLYTMTFKWLAVGTATGYITAHLAITSSSAGASDPTCVYSAVSPDYYRSFVNGSFQHLEFSESAKLDSTTTYNVKLVVSGTNTCAKSSADTNYEHIIEVTRCYYDDREL</sequence>
<evidence type="ECO:0000313" key="3">
    <source>
        <dbReference type="Proteomes" id="UP000053201"/>
    </source>
</evidence>
<evidence type="ECO:0000256" key="1">
    <source>
        <dbReference type="SAM" id="MobiDB-lite"/>
    </source>
</evidence>
<organism evidence="2 3">
    <name type="scientific">Spizellomyces punctatus (strain DAOM BR117)</name>
    <dbReference type="NCBI Taxonomy" id="645134"/>
    <lineage>
        <taxon>Eukaryota</taxon>
        <taxon>Fungi</taxon>
        <taxon>Fungi incertae sedis</taxon>
        <taxon>Chytridiomycota</taxon>
        <taxon>Chytridiomycota incertae sedis</taxon>
        <taxon>Chytridiomycetes</taxon>
        <taxon>Spizellomycetales</taxon>
        <taxon>Spizellomycetaceae</taxon>
        <taxon>Spizellomyces</taxon>
    </lineage>
</organism>
<keyword evidence="3" id="KW-1185">Reference proteome</keyword>
<dbReference type="InParanoid" id="A0A0L0HRD3"/>
<gene>
    <name evidence="2" type="ORF">SPPG_00923</name>
</gene>
<dbReference type="EMBL" id="KQ257451">
    <property type="protein sequence ID" value="KND03439.1"/>
    <property type="molecule type" value="Genomic_DNA"/>
</dbReference>
<dbReference type="Proteomes" id="UP000053201">
    <property type="component" value="Unassembled WGS sequence"/>
</dbReference>
<dbReference type="OrthoDB" id="2143054at2759"/>
<proteinExistence type="predicted"/>
<reference evidence="2 3" key="1">
    <citation type="submission" date="2009-08" db="EMBL/GenBank/DDBJ databases">
        <title>The Genome Sequence of Spizellomyces punctatus strain DAOM BR117.</title>
        <authorList>
            <consortium name="The Broad Institute Genome Sequencing Platform"/>
            <person name="Russ C."/>
            <person name="Cuomo C."/>
            <person name="Shea T."/>
            <person name="Young S.K."/>
            <person name="Zeng Q."/>
            <person name="Koehrsen M."/>
            <person name="Haas B."/>
            <person name="Borodovsky M."/>
            <person name="Guigo R."/>
            <person name="Alvarado L."/>
            <person name="Berlin A."/>
            <person name="Bochicchio J."/>
            <person name="Borenstein D."/>
            <person name="Chapman S."/>
            <person name="Chen Z."/>
            <person name="Engels R."/>
            <person name="Freedman E."/>
            <person name="Gellesch M."/>
            <person name="Goldberg J."/>
            <person name="Griggs A."/>
            <person name="Gujja S."/>
            <person name="Heiman D."/>
            <person name="Hepburn T."/>
            <person name="Howarth C."/>
            <person name="Jen D."/>
            <person name="Larson L."/>
            <person name="Lewis B."/>
            <person name="Mehta T."/>
            <person name="Park D."/>
            <person name="Pearson M."/>
            <person name="Roberts A."/>
            <person name="Saif S."/>
            <person name="Shenoy N."/>
            <person name="Sisk P."/>
            <person name="Stolte C."/>
            <person name="Sykes S."/>
            <person name="Thomson T."/>
            <person name="Walk T."/>
            <person name="White J."/>
            <person name="Yandava C."/>
            <person name="Burger G."/>
            <person name="Gray M.W."/>
            <person name="Holland P.W.H."/>
            <person name="King N."/>
            <person name="Lang F.B.F."/>
            <person name="Roger A.J."/>
            <person name="Ruiz-Trillo I."/>
            <person name="Lander E."/>
            <person name="Nusbaum C."/>
        </authorList>
    </citation>
    <scope>NUCLEOTIDE SEQUENCE [LARGE SCALE GENOMIC DNA]</scope>
    <source>
        <strain evidence="2 3">DAOM BR117</strain>
    </source>
</reference>
<dbReference type="VEuPathDB" id="FungiDB:SPPG_00923"/>
<feature type="region of interest" description="Disordered" evidence="1">
    <location>
        <begin position="717"/>
        <end position="745"/>
    </location>
</feature>
<protein>
    <submittedName>
        <fullName evidence="2">Uncharacterized protein</fullName>
    </submittedName>
</protein>